<dbReference type="InterPro" id="IPR013343">
    <property type="entry name" value="CRISPR-assoc_prot_Cas4"/>
</dbReference>
<keyword evidence="10 13" id="KW-0411">Iron-sulfur</keyword>
<dbReference type="EC" id="3.1.12.1" evidence="3 13"/>
<name>A0A410PWV3_9FIRM</name>
<keyword evidence="7 13" id="KW-0378">Hydrolase</keyword>
<comment type="cofactor">
    <cofactor evidence="13">
        <name>iron-sulfur cluster</name>
        <dbReference type="ChEBI" id="CHEBI:30408"/>
    </cofactor>
</comment>
<evidence type="ECO:0000256" key="4">
    <source>
        <dbReference type="ARBA" id="ARBA00020049"/>
    </source>
</evidence>
<evidence type="ECO:0000313" key="15">
    <source>
        <dbReference type="EMBL" id="QAT43423.1"/>
    </source>
</evidence>
<keyword evidence="11 13" id="KW-0051">Antiviral defense</keyword>
<comment type="function">
    <text evidence="13">CRISPR (clustered regularly interspaced short palindromic repeat) is an adaptive immune system that provides protection against mobile genetic elements (viruses, transposable elements and conjugative plasmids). CRISPR clusters contain sequences complementary to antecedent mobile elements and target invading nucleic acids. CRISPR clusters are transcribed and processed into CRISPR RNA (crRNA).</text>
</comment>
<dbReference type="Gene3D" id="3.90.320.10">
    <property type="match status" value="1"/>
</dbReference>
<evidence type="ECO:0000256" key="5">
    <source>
        <dbReference type="ARBA" id="ARBA00022722"/>
    </source>
</evidence>
<comment type="cofactor">
    <cofactor evidence="1">
        <name>[4Fe-4S] cluster</name>
        <dbReference type="ChEBI" id="CHEBI:49883"/>
    </cofactor>
</comment>
<feature type="domain" description="DUF83" evidence="14">
    <location>
        <begin position="13"/>
        <end position="199"/>
    </location>
</feature>
<evidence type="ECO:0000256" key="8">
    <source>
        <dbReference type="ARBA" id="ARBA00022839"/>
    </source>
</evidence>
<dbReference type="PANTHER" id="PTHR36531">
    <property type="entry name" value="CRISPR-ASSOCIATED EXONUCLEASE CAS4"/>
    <property type="match status" value="1"/>
</dbReference>
<dbReference type="GO" id="GO:0051536">
    <property type="term" value="F:iron-sulfur cluster binding"/>
    <property type="evidence" value="ECO:0007669"/>
    <property type="project" value="UniProtKB-KW"/>
</dbReference>
<evidence type="ECO:0000256" key="2">
    <source>
        <dbReference type="ARBA" id="ARBA00009189"/>
    </source>
</evidence>
<dbReference type="InterPro" id="IPR011604">
    <property type="entry name" value="PDDEXK-like_dom_sf"/>
</dbReference>
<dbReference type="PANTHER" id="PTHR36531:SF6">
    <property type="entry name" value="DNA REPLICATION ATP-DEPENDENT HELICASE_NUCLEASE DNA2"/>
    <property type="match status" value="1"/>
</dbReference>
<dbReference type="InterPro" id="IPR022765">
    <property type="entry name" value="Dna2/Cas4_DUF83"/>
</dbReference>
<comment type="similarity">
    <text evidence="2 13">Belongs to the CRISPR-associated exonuclease Cas4 family.</text>
</comment>
<dbReference type="GO" id="GO:0004527">
    <property type="term" value="F:exonuclease activity"/>
    <property type="evidence" value="ECO:0007669"/>
    <property type="project" value="UniProtKB-KW"/>
</dbReference>
<evidence type="ECO:0000256" key="6">
    <source>
        <dbReference type="ARBA" id="ARBA00022723"/>
    </source>
</evidence>
<proteinExistence type="inferred from homology"/>
<keyword evidence="6 13" id="KW-0479">Metal-binding</keyword>
<gene>
    <name evidence="15" type="primary">cas4</name>
    <name evidence="15" type="ORF">EQM06_09465</name>
</gene>
<evidence type="ECO:0000259" key="14">
    <source>
        <dbReference type="Pfam" id="PF01930"/>
    </source>
</evidence>
<dbReference type="KEGG" id="amij:EQM06_09465"/>
<keyword evidence="9 13" id="KW-0408">Iron</keyword>
<evidence type="ECO:0000256" key="7">
    <source>
        <dbReference type="ARBA" id="ARBA00022801"/>
    </source>
</evidence>
<dbReference type="OrthoDB" id="9781776at2"/>
<keyword evidence="8 13" id="KW-0269">Exonuclease</keyword>
<evidence type="ECO:0000256" key="13">
    <source>
        <dbReference type="RuleBase" id="RU365022"/>
    </source>
</evidence>
<comment type="cofactor">
    <cofactor evidence="13">
        <name>Mg(2+)</name>
        <dbReference type="ChEBI" id="CHEBI:18420"/>
    </cofactor>
    <cofactor evidence="13">
        <name>Mn(2+)</name>
        <dbReference type="ChEBI" id="CHEBI:29035"/>
    </cofactor>
    <text evidence="13">Mg(2+) or Mn(2+) required for ssDNA cleavage activity.</text>
</comment>
<evidence type="ECO:0000313" key="16">
    <source>
        <dbReference type="Proteomes" id="UP000287601"/>
    </source>
</evidence>
<dbReference type="GO" id="GO:0046872">
    <property type="term" value="F:metal ion binding"/>
    <property type="evidence" value="ECO:0007669"/>
    <property type="project" value="UniProtKB-KW"/>
</dbReference>
<protein>
    <recommendedName>
        <fullName evidence="4 13">CRISPR-associated exonuclease Cas4</fullName>
        <ecNumber evidence="3 13">3.1.12.1</ecNumber>
    </recommendedName>
</protein>
<sequence length="219" mass="25212">MIYEEEDYLLLSGIQHYAFCPRQWALIHIEDQWNENYLTTGGRLLHSKAHNGESVEKRGNLIIFRGLKVRSSELGISGECDIVEFHKSHDGVSLHGYSDLWSPYPVEYKRGKSKLDDCDRLQLCAQAVCLEEMLCVKIENGALFYGEPRRREVVAFTLELRTTLKDTVTTMHQLFMQKYTPKAVKGKYCKSCSIKELCLPNLGKADKTSVKRYMEAHLE</sequence>
<dbReference type="GO" id="GO:0051607">
    <property type="term" value="P:defense response to virus"/>
    <property type="evidence" value="ECO:0007669"/>
    <property type="project" value="UniProtKB-KW"/>
</dbReference>
<dbReference type="EMBL" id="CP035281">
    <property type="protein sequence ID" value="QAT43423.1"/>
    <property type="molecule type" value="Genomic_DNA"/>
</dbReference>
<evidence type="ECO:0000256" key="1">
    <source>
        <dbReference type="ARBA" id="ARBA00001966"/>
    </source>
</evidence>
<dbReference type="AlphaFoldDB" id="A0A410PWV3"/>
<evidence type="ECO:0000256" key="3">
    <source>
        <dbReference type="ARBA" id="ARBA00012768"/>
    </source>
</evidence>
<keyword evidence="16" id="KW-1185">Reference proteome</keyword>
<dbReference type="InterPro" id="IPR051827">
    <property type="entry name" value="Cas4_exonuclease"/>
</dbReference>
<dbReference type="NCBIfam" id="TIGR00372">
    <property type="entry name" value="cas4"/>
    <property type="match status" value="1"/>
</dbReference>
<evidence type="ECO:0000256" key="12">
    <source>
        <dbReference type="ARBA" id="ARBA00023211"/>
    </source>
</evidence>
<evidence type="ECO:0000256" key="10">
    <source>
        <dbReference type="ARBA" id="ARBA00023014"/>
    </source>
</evidence>
<keyword evidence="12 13" id="KW-0464">Manganese</keyword>
<evidence type="ECO:0000256" key="11">
    <source>
        <dbReference type="ARBA" id="ARBA00023118"/>
    </source>
</evidence>
<accession>A0A410PWV3</accession>
<reference evidence="15 16" key="1">
    <citation type="submission" date="2019-01" db="EMBL/GenBank/DDBJ databases">
        <title>Draft genomes of a novel of Aminipila strains.</title>
        <authorList>
            <person name="Ma S."/>
        </authorList>
    </citation>
    <scope>NUCLEOTIDE SEQUENCE [LARGE SCALE GENOMIC DNA]</scope>
    <source>
        <strain evidence="16">JN-39</strain>
    </source>
</reference>
<dbReference type="RefSeq" id="WP_128746203.1">
    <property type="nucleotide sequence ID" value="NZ_CP035281.1"/>
</dbReference>
<organism evidence="15 16">
    <name type="scientific">Aminipila luticellarii</name>
    <dbReference type="NCBI Taxonomy" id="2507160"/>
    <lineage>
        <taxon>Bacteria</taxon>
        <taxon>Bacillati</taxon>
        <taxon>Bacillota</taxon>
        <taxon>Clostridia</taxon>
        <taxon>Peptostreptococcales</taxon>
        <taxon>Anaerovoracaceae</taxon>
        <taxon>Aminipila</taxon>
    </lineage>
</organism>
<dbReference type="Proteomes" id="UP000287601">
    <property type="component" value="Chromosome"/>
</dbReference>
<dbReference type="Pfam" id="PF01930">
    <property type="entry name" value="Cas_Cas4"/>
    <property type="match status" value="1"/>
</dbReference>
<keyword evidence="5 13" id="KW-0540">Nuclease</keyword>
<evidence type="ECO:0000256" key="9">
    <source>
        <dbReference type="ARBA" id="ARBA00023004"/>
    </source>
</evidence>